<dbReference type="PANTHER" id="PTHR43798">
    <property type="entry name" value="MONOACYLGLYCEROL LIPASE"/>
    <property type="match status" value="1"/>
</dbReference>
<dbReference type="Proteomes" id="UP000501240">
    <property type="component" value="Chromosome"/>
</dbReference>
<dbReference type="AlphaFoldDB" id="A0A7D3ZSP0"/>
<keyword evidence="4" id="KW-1185">Reference proteome</keyword>
<sequence length="257" mass="27109">MRRTGPEGRRIAWETVGSGPPLVLLHGSFGDRGTWWPGGHVGALAGEHRLVLIDAIGHGESDAPDDPAAYRIDRQAGDVLAVLDAEGAGRAAFWGASMGGTIGFHLLARHPERLTCLIASGAHARGLGADPADVEREAAFCRDRGAAPFVEAVERRGALPGWMRDAMLAIAPEALAAQTVGLFELPDVTAAVAEAEVPVLLLAGDGDHRLPAIRRTAEAVPKASLLELPGCGHLDAFLRLDLTLPVVRPFLRRYATA</sequence>
<dbReference type="GO" id="GO:0016787">
    <property type="term" value="F:hydrolase activity"/>
    <property type="evidence" value="ECO:0007669"/>
    <property type="project" value="UniProtKB-KW"/>
</dbReference>
<dbReference type="Pfam" id="PF00561">
    <property type="entry name" value="Abhydrolase_1"/>
    <property type="match status" value="1"/>
</dbReference>
<proteinExistence type="predicted"/>
<dbReference type="InterPro" id="IPR029058">
    <property type="entry name" value="AB_hydrolase_fold"/>
</dbReference>
<dbReference type="RefSeq" id="WP_173100136.1">
    <property type="nucleotide sequence ID" value="NZ_CP053892.1"/>
</dbReference>
<dbReference type="InterPro" id="IPR000073">
    <property type="entry name" value="AB_hydrolase_1"/>
</dbReference>
<keyword evidence="1 3" id="KW-0378">Hydrolase</keyword>
<dbReference type="InterPro" id="IPR050266">
    <property type="entry name" value="AB_hydrolase_sf"/>
</dbReference>
<dbReference type="Gene3D" id="3.40.50.1820">
    <property type="entry name" value="alpha/beta hydrolase"/>
    <property type="match status" value="1"/>
</dbReference>
<evidence type="ECO:0000259" key="2">
    <source>
        <dbReference type="Pfam" id="PF00561"/>
    </source>
</evidence>
<protein>
    <submittedName>
        <fullName evidence="3">Alpha/beta hydrolase fold protein</fullName>
    </submittedName>
</protein>
<name>A0A7D3ZSP0_ACTVE</name>
<reference evidence="3 4" key="1">
    <citation type="submission" date="2020-05" db="EMBL/GenBank/DDBJ databases">
        <title>Actinomadura verrucosospora NRRL-B18236 (PFL_A860) Genome sequencing and assembly.</title>
        <authorList>
            <person name="Samborskyy M."/>
        </authorList>
    </citation>
    <scope>NUCLEOTIDE SEQUENCE [LARGE SCALE GENOMIC DNA]</scope>
    <source>
        <strain evidence="3 4">NRRL:B18236</strain>
    </source>
</reference>
<feature type="domain" description="AB hydrolase-1" evidence="2">
    <location>
        <begin position="20"/>
        <end position="122"/>
    </location>
</feature>
<dbReference type="GO" id="GO:0016020">
    <property type="term" value="C:membrane"/>
    <property type="evidence" value="ECO:0007669"/>
    <property type="project" value="TreeGrafter"/>
</dbReference>
<gene>
    <name evidence="3" type="ORF">ACTIVE_8396</name>
</gene>
<dbReference type="SUPFAM" id="SSF53474">
    <property type="entry name" value="alpha/beta-Hydrolases"/>
    <property type="match status" value="1"/>
</dbReference>
<dbReference type="EMBL" id="CP053892">
    <property type="protein sequence ID" value="QKG26743.1"/>
    <property type="molecule type" value="Genomic_DNA"/>
</dbReference>
<accession>A0A7D3ZSP0</accession>
<dbReference type="PANTHER" id="PTHR43798:SF31">
    <property type="entry name" value="AB HYDROLASE SUPERFAMILY PROTEIN YCLE"/>
    <property type="match status" value="1"/>
</dbReference>
<evidence type="ECO:0000256" key="1">
    <source>
        <dbReference type="ARBA" id="ARBA00022801"/>
    </source>
</evidence>
<evidence type="ECO:0000313" key="3">
    <source>
        <dbReference type="EMBL" id="QKG26743.1"/>
    </source>
</evidence>
<evidence type="ECO:0000313" key="4">
    <source>
        <dbReference type="Proteomes" id="UP000501240"/>
    </source>
</evidence>
<dbReference type="PRINTS" id="PR00111">
    <property type="entry name" value="ABHYDROLASE"/>
</dbReference>
<organism evidence="3 4">
    <name type="scientific">Actinomadura verrucosospora</name>
    <dbReference type="NCBI Taxonomy" id="46165"/>
    <lineage>
        <taxon>Bacteria</taxon>
        <taxon>Bacillati</taxon>
        <taxon>Actinomycetota</taxon>
        <taxon>Actinomycetes</taxon>
        <taxon>Streptosporangiales</taxon>
        <taxon>Thermomonosporaceae</taxon>
        <taxon>Actinomadura</taxon>
    </lineage>
</organism>